<keyword evidence="5" id="KW-0862">Zinc</keyword>
<dbReference type="Pfam" id="PF13923">
    <property type="entry name" value="zf-C3HC4_2"/>
    <property type="match status" value="1"/>
</dbReference>
<dbReference type="EMBL" id="LSRX01000665">
    <property type="protein sequence ID" value="OLP91448.1"/>
    <property type="molecule type" value="Genomic_DNA"/>
</dbReference>
<evidence type="ECO:0000256" key="2">
    <source>
        <dbReference type="ARBA" id="ARBA00017908"/>
    </source>
</evidence>
<dbReference type="InterPro" id="IPR008984">
    <property type="entry name" value="SMAD_FHA_dom_sf"/>
</dbReference>
<comment type="similarity">
    <text evidence="1">Belongs to the CHFR family.</text>
</comment>
<dbReference type="AlphaFoldDB" id="A0A1Q9D8J0"/>
<dbReference type="Gene3D" id="3.30.40.10">
    <property type="entry name" value="Zinc/RING finger domain, C3HC4 (zinc finger)"/>
    <property type="match status" value="1"/>
</dbReference>
<keyword evidence="3" id="KW-0479">Metal-binding</keyword>
<dbReference type="GO" id="GO:0008270">
    <property type="term" value="F:zinc ion binding"/>
    <property type="evidence" value="ECO:0007669"/>
    <property type="project" value="UniProtKB-KW"/>
</dbReference>
<dbReference type="PROSITE" id="PS50006">
    <property type="entry name" value="FHA_DOMAIN"/>
    <property type="match status" value="1"/>
</dbReference>
<dbReference type="SMART" id="SM00184">
    <property type="entry name" value="RING"/>
    <property type="match status" value="1"/>
</dbReference>
<feature type="domain" description="RING-type" evidence="8">
    <location>
        <begin position="801"/>
        <end position="840"/>
    </location>
</feature>
<dbReference type="PROSITE" id="PS00518">
    <property type="entry name" value="ZF_RING_1"/>
    <property type="match status" value="1"/>
</dbReference>
<dbReference type="Proteomes" id="UP000186817">
    <property type="component" value="Unassembled WGS sequence"/>
</dbReference>
<dbReference type="Gene3D" id="2.60.200.20">
    <property type="match status" value="1"/>
</dbReference>
<sequence length="1065" mass="118501">MTGITIIPRSLKAVGADGQQTAVPCPLDKNWIHGKQQGRFMSDVYSVTHSADDILDANGQPTGPFTGVSLITSPRPTPCFLDVVATNGRFLTFKIDTAETCASYFSATPEVSRFFWLGDFNAQLLDELAANTGSVGRHALFGVELNSLPRRPNGDLVQLDHAVSQEAHKVLSHRSGRKLSLPRCKKGTMADPNNYRPISLLSTTYKRFAWILQKRLKAVDEAYKKDGKFLPWLYSQNQPLRLGLRRRHRHLYRRSGAGTTDSAHAAGGGSARQPFPELEKSVLLRSTTASNHIQFLTGEGMKTATQAKYLGVMLWSDSPSKTGVITRLATYNAMFVPMLSYGMESAALTAAHLDRVAVNRPVLNKRDPRMKKLVKRYRLDKAAESKLCEVLAKWDEDKQHRYYKELWKVLADAVKPSATVMIVVKKIVAGTMGVATAKPIEEVRPRLALQRGAAPFHIEDLSATKWLDKKEDAGQRQQRGPQPAVFARDCSVLLLIVISHDSKPAMARAPVSSAEAQPAGFKAAKGAADGCAAARLVRKDLLEETCEARTSGGEQCASSVTLPWLQDASGHPKGRFTSPSVIYLFPGKEMKVGRQPDMCAVVMDCPEVPQMISRCHARLVDAEGIWVLTDEKSLNGIHVNDVKLNAPKLLRHGDSICFGRKLNDRPVFEYVFEEKDRQIPERPGKRKREPQADAVAVGQATATVKDGDVSTSAAWQEAKQCDAPGLGDLGDAEGDNMLQQEMGKLMKDHMARVAQERLDLDTRRAELDAKFKQLEAKSQEPSKEASVPAVNLKELQSELVCSICRDWIVHAASIECGHMFCRECIDQWLAHKHFLCPVCRATVRQEPTAARTLDVIVDKTIQQSSASDMHEFQSRLKKADELQAKRRMATRDLEDSVKEAVRSKKKFFHVNQNWGKKEKKTFHDGVKQYISEGREAYCQLVGLTISWVYSADDSKLNQALHNLGLQEFVSKPEKDIRQRLLMFLRYGKNPRNIPAGSFKPQRGMGVNGRIAARAMHEGAQRIRQEIFCLVNVRLAVNKSIAFALLLQELQANLIQQMRSQMGGDN</sequence>
<evidence type="ECO:0000256" key="6">
    <source>
        <dbReference type="PROSITE-ProRule" id="PRU00175"/>
    </source>
</evidence>
<dbReference type="InterPro" id="IPR000253">
    <property type="entry name" value="FHA_dom"/>
</dbReference>
<gene>
    <name evidence="9" type="primary">RNF8</name>
    <name evidence="9" type="ORF">AK812_SmicGene26864</name>
</gene>
<organism evidence="9 10">
    <name type="scientific">Symbiodinium microadriaticum</name>
    <name type="common">Dinoflagellate</name>
    <name type="synonym">Zooxanthella microadriatica</name>
    <dbReference type="NCBI Taxonomy" id="2951"/>
    <lineage>
        <taxon>Eukaryota</taxon>
        <taxon>Sar</taxon>
        <taxon>Alveolata</taxon>
        <taxon>Dinophyceae</taxon>
        <taxon>Suessiales</taxon>
        <taxon>Symbiodiniaceae</taxon>
        <taxon>Symbiodinium</taxon>
    </lineage>
</organism>
<evidence type="ECO:0000256" key="1">
    <source>
        <dbReference type="ARBA" id="ARBA00005797"/>
    </source>
</evidence>
<reference evidence="9 10" key="1">
    <citation type="submission" date="2016-02" db="EMBL/GenBank/DDBJ databases">
        <title>Genome analysis of coral dinoflagellate symbionts highlights evolutionary adaptations to a symbiotic lifestyle.</title>
        <authorList>
            <person name="Aranda M."/>
            <person name="Li Y."/>
            <person name="Liew Y.J."/>
            <person name="Baumgarten S."/>
            <person name="Simakov O."/>
            <person name="Wilson M."/>
            <person name="Piel J."/>
            <person name="Ashoor H."/>
            <person name="Bougouffa S."/>
            <person name="Bajic V.B."/>
            <person name="Ryu T."/>
            <person name="Ravasi T."/>
            <person name="Bayer T."/>
            <person name="Micklem G."/>
            <person name="Kim H."/>
            <person name="Bhak J."/>
            <person name="Lajeunesse T.C."/>
            <person name="Voolstra C.R."/>
        </authorList>
    </citation>
    <scope>NUCLEOTIDE SEQUENCE [LARGE SCALE GENOMIC DNA]</scope>
    <source>
        <strain evidence="9 10">CCMP2467</strain>
    </source>
</reference>
<dbReference type="InterPro" id="IPR013083">
    <property type="entry name" value="Znf_RING/FYVE/PHD"/>
</dbReference>
<dbReference type="OrthoDB" id="6105938at2759"/>
<evidence type="ECO:0000256" key="5">
    <source>
        <dbReference type="ARBA" id="ARBA00022833"/>
    </source>
</evidence>
<evidence type="ECO:0000313" key="9">
    <source>
        <dbReference type="EMBL" id="OLP91448.1"/>
    </source>
</evidence>
<dbReference type="PANTHER" id="PTHR12109">
    <property type="entry name" value="RING FINGER PROTEIN 141-RELATED"/>
    <property type="match status" value="1"/>
</dbReference>
<feature type="domain" description="FHA" evidence="7">
    <location>
        <begin position="590"/>
        <end position="644"/>
    </location>
</feature>
<dbReference type="SUPFAM" id="SSF57850">
    <property type="entry name" value="RING/U-box"/>
    <property type="match status" value="1"/>
</dbReference>
<dbReference type="InterPro" id="IPR047126">
    <property type="entry name" value="RNF141-like"/>
</dbReference>
<dbReference type="SUPFAM" id="SSF49879">
    <property type="entry name" value="SMAD/FHA domain"/>
    <property type="match status" value="1"/>
</dbReference>
<dbReference type="InterPro" id="IPR017907">
    <property type="entry name" value="Znf_RING_CS"/>
</dbReference>
<dbReference type="SMART" id="SM00240">
    <property type="entry name" value="FHA"/>
    <property type="match status" value="1"/>
</dbReference>
<keyword evidence="10" id="KW-1185">Reference proteome</keyword>
<evidence type="ECO:0000256" key="3">
    <source>
        <dbReference type="ARBA" id="ARBA00022723"/>
    </source>
</evidence>
<evidence type="ECO:0000259" key="7">
    <source>
        <dbReference type="PROSITE" id="PS50006"/>
    </source>
</evidence>
<proteinExistence type="inferred from homology"/>
<accession>A0A1Q9D8J0</accession>
<keyword evidence="4 6" id="KW-0863">Zinc-finger</keyword>
<evidence type="ECO:0000259" key="8">
    <source>
        <dbReference type="PROSITE" id="PS50089"/>
    </source>
</evidence>
<dbReference type="Pfam" id="PF00498">
    <property type="entry name" value="FHA"/>
    <property type="match status" value="1"/>
</dbReference>
<dbReference type="InterPro" id="IPR001841">
    <property type="entry name" value="Znf_RING"/>
</dbReference>
<dbReference type="PROSITE" id="PS50089">
    <property type="entry name" value="ZF_RING_2"/>
    <property type="match status" value="1"/>
</dbReference>
<evidence type="ECO:0000313" key="10">
    <source>
        <dbReference type="Proteomes" id="UP000186817"/>
    </source>
</evidence>
<name>A0A1Q9D8J0_SYMMI</name>
<protein>
    <recommendedName>
        <fullName evidence="2">E3 ubiquitin-protein ligase CHFR</fullName>
    </recommendedName>
</protein>
<evidence type="ECO:0000256" key="4">
    <source>
        <dbReference type="ARBA" id="ARBA00022771"/>
    </source>
</evidence>
<comment type="caution">
    <text evidence="9">The sequence shown here is derived from an EMBL/GenBank/DDBJ whole genome shotgun (WGS) entry which is preliminary data.</text>
</comment>